<feature type="signal peptide" evidence="7">
    <location>
        <begin position="1"/>
        <end position="18"/>
    </location>
</feature>
<dbReference type="Proteomes" id="UP001154114">
    <property type="component" value="Chromosome 23"/>
</dbReference>
<evidence type="ECO:0000313" key="9">
    <source>
        <dbReference type="Proteomes" id="UP001154114"/>
    </source>
</evidence>
<proteinExistence type="inferred from homology"/>
<dbReference type="EMBL" id="LR824026">
    <property type="protein sequence ID" value="CAH0597133.1"/>
    <property type="molecule type" value="Genomic_DNA"/>
</dbReference>
<dbReference type="FunFam" id="3.20.20.80:FF:000013">
    <property type="entry name" value="lactase-phlorizin hydrolase"/>
    <property type="match status" value="1"/>
</dbReference>
<feature type="chain" id="PRO_5040283325" description="Glycosyl hydrolase" evidence="7">
    <location>
        <begin position="19"/>
        <end position="499"/>
    </location>
</feature>
<dbReference type="InterPro" id="IPR001360">
    <property type="entry name" value="Glyco_hydro_1"/>
</dbReference>
<reference evidence="8" key="1">
    <citation type="submission" date="2021-12" db="EMBL/GenBank/DDBJ databases">
        <authorList>
            <person name="King R."/>
        </authorList>
    </citation>
    <scope>NUCLEOTIDE SEQUENCE</scope>
</reference>
<gene>
    <name evidence="8" type="ORF">CINC_LOCUS7600</name>
</gene>
<evidence type="ECO:0000256" key="5">
    <source>
        <dbReference type="ARBA" id="ARBA00023295"/>
    </source>
</evidence>
<organism evidence="8 9">
    <name type="scientific">Chrysodeixis includens</name>
    <name type="common">Soybean looper</name>
    <name type="synonym">Pseudoplusia includens</name>
    <dbReference type="NCBI Taxonomy" id="689277"/>
    <lineage>
        <taxon>Eukaryota</taxon>
        <taxon>Metazoa</taxon>
        <taxon>Ecdysozoa</taxon>
        <taxon>Arthropoda</taxon>
        <taxon>Hexapoda</taxon>
        <taxon>Insecta</taxon>
        <taxon>Pterygota</taxon>
        <taxon>Neoptera</taxon>
        <taxon>Endopterygota</taxon>
        <taxon>Lepidoptera</taxon>
        <taxon>Glossata</taxon>
        <taxon>Ditrysia</taxon>
        <taxon>Noctuoidea</taxon>
        <taxon>Noctuidae</taxon>
        <taxon>Plusiinae</taxon>
        <taxon>Chrysodeixis</taxon>
    </lineage>
</organism>
<sequence>MAWLLAVVLSAVAAGCYAKDLDFPAGFKFGAATASYQVEGAWNVSDKGVNIWDKFVHDNPSVIKDLSNGDVACDSYHNWERDIEMAAELGLDYYRLSLSWARILPTGLPNKISEDGVKYYNNLIDGLVAKGIDCMVTIYHWDLPLPLQELGGWTNPLIADWFEDYARVVYTLFGDRVKLWLTINEPIVVCDATYNSGVTAPGYLSPDLGAYICNKHVLLAHAKAWRLYDKEFRSKFNGRVSLANHLLWIEAASDKYEDLAELARQNAVGRYSHPIFSKEGGWPPGIEEAIAKACIEKGYPKSNFPSFTLEEIELVRGTYDYYGMNHYTSRLIRDALPGENLTVWPFGDCPDLHGKMETAENWSESVVYWFYLNPEGIRKQMAWLKQQYGDLEIMITENGMPTYAGLNDTTRIDFYKSYLEQVLLSIKEDGVNVTHYTAWTLMDNFEWGDGYTTKFGLYEVDFEDPKRTRTPRESAYYYASIIKNHSLDVPANYTDITLS</sequence>
<evidence type="ECO:0000313" key="8">
    <source>
        <dbReference type="EMBL" id="CAH0597133.1"/>
    </source>
</evidence>
<dbReference type="InterPro" id="IPR017853">
    <property type="entry name" value="GH"/>
</dbReference>
<dbReference type="Pfam" id="PF00232">
    <property type="entry name" value="Glyco_hydro_1"/>
    <property type="match status" value="1"/>
</dbReference>
<dbReference type="OrthoDB" id="65569at2759"/>
<dbReference type="PROSITE" id="PS00653">
    <property type="entry name" value="GLYCOSYL_HYDROL_F1_2"/>
    <property type="match status" value="1"/>
</dbReference>
<evidence type="ECO:0000256" key="1">
    <source>
        <dbReference type="ARBA" id="ARBA00010838"/>
    </source>
</evidence>
<keyword evidence="7" id="KW-0732">Signal</keyword>
<comment type="similarity">
    <text evidence="1 6">Belongs to the glycosyl hydrolase 1 family.</text>
</comment>
<dbReference type="PRINTS" id="PR00131">
    <property type="entry name" value="GLHYDRLASE1"/>
</dbReference>
<dbReference type="Gene3D" id="3.20.20.80">
    <property type="entry name" value="Glycosidases"/>
    <property type="match status" value="1"/>
</dbReference>
<evidence type="ECO:0008006" key="10">
    <source>
        <dbReference type="Google" id="ProtNLM"/>
    </source>
</evidence>
<evidence type="ECO:0000256" key="7">
    <source>
        <dbReference type="SAM" id="SignalP"/>
    </source>
</evidence>
<evidence type="ECO:0000256" key="6">
    <source>
        <dbReference type="RuleBase" id="RU003690"/>
    </source>
</evidence>
<dbReference type="SUPFAM" id="SSF51445">
    <property type="entry name" value="(Trans)glycosidases"/>
    <property type="match status" value="1"/>
</dbReference>
<dbReference type="AlphaFoldDB" id="A0A9P0FU13"/>
<evidence type="ECO:0000256" key="3">
    <source>
        <dbReference type="ARBA" id="ARBA00022801"/>
    </source>
</evidence>
<dbReference type="GO" id="GO:0008422">
    <property type="term" value="F:beta-glucosidase activity"/>
    <property type="evidence" value="ECO:0007669"/>
    <property type="project" value="TreeGrafter"/>
</dbReference>
<dbReference type="PANTHER" id="PTHR10353">
    <property type="entry name" value="GLYCOSYL HYDROLASE"/>
    <property type="match status" value="1"/>
</dbReference>
<dbReference type="InterPro" id="IPR033132">
    <property type="entry name" value="GH_1_N_CS"/>
</dbReference>
<protein>
    <recommendedName>
        <fullName evidence="10">Glycosyl hydrolase</fullName>
    </recommendedName>
</protein>
<keyword evidence="5" id="KW-0326">Glycosidase</keyword>
<comment type="subunit">
    <text evidence="2">Homodimer.</text>
</comment>
<accession>A0A9P0FU13</accession>
<dbReference type="PANTHER" id="PTHR10353:SF36">
    <property type="entry name" value="LP05116P"/>
    <property type="match status" value="1"/>
</dbReference>
<evidence type="ECO:0000256" key="2">
    <source>
        <dbReference type="ARBA" id="ARBA00011738"/>
    </source>
</evidence>
<dbReference type="GO" id="GO:0005975">
    <property type="term" value="P:carbohydrate metabolic process"/>
    <property type="evidence" value="ECO:0007669"/>
    <property type="project" value="InterPro"/>
</dbReference>
<evidence type="ECO:0000256" key="4">
    <source>
        <dbReference type="ARBA" id="ARBA00023180"/>
    </source>
</evidence>
<keyword evidence="3" id="KW-0378">Hydrolase</keyword>
<keyword evidence="4" id="KW-0325">Glycoprotein</keyword>
<keyword evidence="9" id="KW-1185">Reference proteome</keyword>
<name>A0A9P0FU13_CHRIL</name>